<reference evidence="6 7" key="1">
    <citation type="submission" date="2017-01" db="EMBL/GenBank/DDBJ databases">
        <title>The cable genome- insights into the physiology and evolution of filamentous bacteria capable of sulfide oxidation via long distance electron transfer.</title>
        <authorList>
            <person name="Schreiber L."/>
            <person name="Bjerg J.T."/>
            <person name="Boggild A."/>
            <person name="Van De Vossenberg J."/>
            <person name="Meysman F."/>
            <person name="Nielsen L.P."/>
            <person name="Schramm A."/>
            <person name="Kjeldsen K.U."/>
        </authorList>
    </citation>
    <scope>NUCLEOTIDE SEQUENCE [LARGE SCALE GENOMIC DNA]</scope>
    <source>
        <strain evidence="6">A2</strain>
    </source>
</reference>
<proteinExistence type="predicted"/>
<dbReference type="InterPro" id="IPR035994">
    <property type="entry name" value="Nucleoside_phosphorylase_sf"/>
</dbReference>
<name>A0A3S3U4X5_9BACT</name>
<feature type="region of interest" description="Disordered" evidence="4">
    <location>
        <begin position="118"/>
        <end position="139"/>
    </location>
</feature>
<dbReference type="PANTHER" id="PTHR43691:SF11">
    <property type="entry name" value="FI09636P-RELATED"/>
    <property type="match status" value="1"/>
</dbReference>
<dbReference type="GO" id="GO:0006152">
    <property type="term" value="P:purine nucleoside catabolic process"/>
    <property type="evidence" value="ECO:0007669"/>
    <property type="project" value="TreeGrafter"/>
</dbReference>
<dbReference type="AlphaFoldDB" id="A0A3S3U4X5"/>
<dbReference type="GO" id="GO:0005829">
    <property type="term" value="C:cytosol"/>
    <property type="evidence" value="ECO:0007669"/>
    <property type="project" value="TreeGrafter"/>
</dbReference>
<dbReference type="PANTHER" id="PTHR43691">
    <property type="entry name" value="URIDINE PHOSPHORYLASE"/>
    <property type="match status" value="1"/>
</dbReference>
<organism evidence="6 7">
    <name type="scientific">Candidatus Electrothrix marina</name>
    <dbReference type="NCBI Taxonomy" id="1859130"/>
    <lineage>
        <taxon>Bacteria</taxon>
        <taxon>Pseudomonadati</taxon>
        <taxon>Thermodesulfobacteriota</taxon>
        <taxon>Desulfobulbia</taxon>
        <taxon>Desulfobulbales</taxon>
        <taxon>Desulfobulbaceae</taxon>
        <taxon>Candidatus Electrothrix</taxon>
    </lineage>
</organism>
<dbReference type="Gene3D" id="3.40.50.1580">
    <property type="entry name" value="Nucleoside phosphorylase domain"/>
    <property type="match status" value="1"/>
</dbReference>
<gene>
    <name evidence="6" type="ORF">VT99_13571</name>
</gene>
<dbReference type="Pfam" id="PF01048">
    <property type="entry name" value="PNP_UDP_1"/>
    <property type="match status" value="1"/>
</dbReference>
<comment type="catalytic activity">
    <reaction evidence="3">
        <text>uridine + phosphate = alpha-D-ribose 1-phosphate + uracil</text>
        <dbReference type="Rhea" id="RHEA:24388"/>
        <dbReference type="ChEBI" id="CHEBI:16704"/>
        <dbReference type="ChEBI" id="CHEBI:17568"/>
        <dbReference type="ChEBI" id="CHEBI:43474"/>
        <dbReference type="ChEBI" id="CHEBI:57720"/>
        <dbReference type="EC" id="2.4.2.3"/>
    </reaction>
</comment>
<evidence type="ECO:0000256" key="1">
    <source>
        <dbReference type="ARBA" id="ARBA00011888"/>
    </source>
</evidence>
<dbReference type="Proteomes" id="UP000286862">
    <property type="component" value="Unassembled WGS sequence"/>
</dbReference>
<evidence type="ECO:0000256" key="4">
    <source>
        <dbReference type="SAM" id="MobiDB-lite"/>
    </source>
</evidence>
<dbReference type="GO" id="GO:0004850">
    <property type="term" value="F:uridine phosphorylase activity"/>
    <property type="evidence" value="ECO:0007669"/>
    <property type="project" value="UniProtKB-EC"/>
</dbReference>
<dbReference type="CDD" id="cd09007">
    <property type="entry name" value="NP-I_spr0068"/>
    <property type="match status" value="1"/>
</dbReference>
<dbReference type="EC" id="2.4.2.3" evidence="1"/>
<evidence type="ECO:0000313" key="7">
    <source>
        <dbReference type="Proteomes" id="UP000286862"/>
    </source>
</evidence>
<dbReference type="InterPro" id="IPR000845">
    <property type="entry name" value="Nucleoside_phosphorylase_d"/>
</dbReference>
<comment type="caution">
    <text evidence="6">The sequence shown here is derived from an EMBL/GenBank/DDBJ whole genome shotgun (WGS) entry which is preliminary data.</text>
</comment>
<evidence type="ECO:0000313" key="6">
    <source>
        <dbReference type="EMBL" id="RWX43851.1"/>
    </source>
</evidence>
<evidence type="ECO:0000259" key="5">
    <source>
        <dbReference type="Pfam" id="PF01048"/>
    </source>
</evidence>
<dbReference type="GO" id="GO:0004731">
    <property type="term" value="F:purine-nucleoside phosphorylase activity"/>
    <property type="evidence" value="ECO:0007669"/>
    <property type="project" value="TreeGrafter"/>
</dbReference>
<sequence>MGKQDCVQDCVINPERGRGEPTLPEIGVLAVNPTEAPLLAAYAKTAEMQRSFLFNSNLYYSEKLFLAGPAVGAPVAVMCLEKLIALGAKKIILYGWCGSLQEELRAMDVLLPTEALSEEGTSRHYQDQTQGHNQDKNRQREKILASPTLHTHLGNILTAADFSYQTGKIWTTDAPYRETRTKITDYAGQGIYGVDMEFSALCTVAAFRGVELAAAMLVSDEVWQQPWQPQFSRKEFKRKSRKLLTLLCDTLRDT</sequence>
<dbReference type="EMBL" id="MTKQ01000357">
    <property type="protein sequence ID" value="RWX43851.1"/>
    <property type="molecule type" value="Genomic_DNA"/>
</dbReference>
<dbReference type="SUPFAM" id="SSF53167">
    <property type="entry name" value="Purine and uridine phosphorylases"/>
    <property type="match status" value="1"/>
</dbReference>
<feature type="domain" description="Nucleoside phosphorylase" evidence="5">
    <location>
        <begin position="26"/>
        <end position="243"/>
    </location>
</feature>
<evidence type="ECO:0000256" key="3">
    <source>
        <dbReference type="ARBA" id="ARBA00048447"/>
    </source>
</evidence>
<protein>
    <recommendedName>
        <fullName evidence="2">Uridine phosphorylase</fullName>
        <ecNumber evidence="1">2.4.2.3</ecNumber>
    </recommendedName>
</protein>
<evidence type="ECO:0000256" key="2">
    <source>
        <dbReference type="ARBA" id="ARBA00021980"/>
    </source>
</evidence>
<accession>A0A3S3U4X5</accession>